<feature type="compositionally biased region" description="Polar residues" evidence="10">
    <location>
        <begin position="499"/>
        <end position="512"/>
    </location>
</feature>
<feature type="compositionally biased region" description="Basic and acidic residues" evidence="10">
    <location>
        <begin position="4651"/>
        <end position="4666"/>
    </location>
</feature>
<dbReference type="Proteomes" id="UP000007303">
    <property type="component" value="Unassembled WGS sequence"/>
</dbReference>
<evidence type="ECO:0000256" key="5">
    <source>
        <dbReference type="ARBA" id="ARBA00022741"/>
    </source>
</evidence>
<evidence type="ECO:0000256" key="6">
    <source>
        <dbReference type="ARBA" id="ARBA00022840"/>
    </source>
</evidence>
<evidence type="ECO:0000256" key="3">
    <source>
        <dbReference type="ARBA" id="ARBA00007188"/>
    </source>
</evidence>
<dbReference type="Pfam" id="PF17865">
    <property type="entry name" value="AAA_lid_5"/>
    <property type="match status" value="1"/>
</dbReference>
<dbReference type="InterPro" id="IPR041190">
    <property type="entry name" value="Midasin_AAA_lid_5"/>
</dbReference>
<dbReference type="SMART" id="SM00382">
    <property type="entry name" value="AAA"/>
    <property type="match status" value="5"/>
</dbReference>
<dbReference type="Gene3D" id="3.40.50.300">
    <property type="entry name" value="P-loop containing nucleotide triphosphate hydrolases"/>
    <property type="match status" value="6"/>
</dbReference>
<dbReference type="InterPro" id="IPR036465">
    <property type="entry name" value="vWFA_dom_sf"/>
</dbReference>
<dbReference type="InterPro" id="IPR011704">
    <property type="entry name" value="ATPase_dyneun-rel_AAA"/>
</dbReference>
<feature type="compositionally biased region" description="Basic and acidic residues" evidence="10">
    <location>
        <begin position="4703"/>
        <end position="4724"/>
    </location>
</feature>
<feature type="region of interest" description="Disordered" evidence="10">
    <location>
        <begin position="5084"/>
        <end position="5182"/>
    </location>
</feature>
<reference evidence="12" key="2">
    <citation type="submission" date="2025-08" db="UniProtKB">
        <authorList>
            <consortium name="Ensembl"/>
        </authorList>
    </citation>
    <scope>IDENTIFICATION</scope>
</reference>
<dbReference type="FunFam" id="3.40.50.300:FF:000764">
    <property type="entry name" value="Midasin"/>
    <property type="match status" value="1"/>
</dbReference>
<dbReference type="FunFam" id="3.40.50.300:FF:000956">
    <property type="entry name" value="Midasin"/>
    <property type="match status" value="1"/>
</dbReference>
<dbReference type="PANTHER" id="PTHR48103:SF2">
    <property type="entry name" value="MIDASIN"/>
    <property type="match status" value="1"/>
</dbReference>
<feature type="region of interest" description="Disordered" evidence="10">
    <location>
        <begin position="4612"/>
        <end position="5062"/>
    </location>
</feature>
<accession>H3CL41</accession>
<feature type="compositionally biased region" description="Acidic residues" evidence="10">
    <location>
        <begin position="5108"/>
        <end position="5123"/>
    </location>
</feature>
<dbReference type="InterPro" id="IPR040848">
    <property type="entry name" value="AAA_lid_7"/>
</dbReference>
<dbReference type="CDD" id="cd00267">
    <property type="entry name" value="ABC_ATPase"/>
    <property type="match status" value="1"/>
</dbReference>
<dbReference type="SUPFAM" id="SSF52540">
    <property type="entry name" value="P-loop containing nucleoside triphosphate hydrolases"/>
    <property type="match status" value="6"/>
</dbReference>
<evidence type="ECO:0000256" key="4">
    <source>
        <dbReference type="ARBA" id="ARBA00017143"/>
    </source>
</evidence>
<dbReference type="GO" id="GO:0000027">
    <property type="term" value="P:ribosomal large subunit assembly"/>
    <property type="evidence" value="ECO:0007669"/>
    <property type="project" value="InterPro"/>
</dbReference>
<comment type="function">
    <text evidence="9">Nuclear chaperone required for maturation and nuclear export of pre-60S ribosome subunits.</text>
</comment>
<feature type="compositionally biased region" description="Basic and acidic residues" evidence="10">
    <location>
        <begin position="5097"/>
        <end position="5106"/>
    </location>
</feature>
<feature type="compositionally biased region" description="Basic and acidic residues" evidence="10">
    <location>
        <begin position="4764"/>
        <end position="4790"/>
    </location>
</feature>
<evidence type="ECO:0000256" key="7">
    <source>
        <dbReference type="ARBA" id="ARBA00023186"/>
    </source>
</evidence>
<proteinExistence type="inferred from homology"/>
<dbReference type="InterPro" id="IPR012099">
    <property type="entry name" value="Midasin"/>
</dbReference>
<comment type="subcellular location">
    <subcellularLocation>
        <location evidence="1">Nucleus</location>
        <location evidence="1">Nucleolus</location>
    </subcellularLocation>
    <subcellularLocation>
        <location evidence="2">Nucleus</location>
        <location evidence="2">Nucleoplasm</location>
    </subcellularLocation>
</comment>
<feature type="compositionally biased region" description="Basic and acidic residues" evidence="10">
    <location>
        <begin position="5152"/>
        <end position="5182"/>
    </location>
</feature>
<keyword evidence="13" id="KW-1185">Reference proteome</keyword>
<dbReference type="HOGENOM" id="CLU_000050_0_0_1"/>
<dbReference type="GO" id="GO:0005730">
    <property type="term" value="C:nucleolus"/>
    <property type="evidence" value="ECO:0007669"/>
    <property type="project" value="UniProtKB-SubCell"/>
</dbReference>
<keyword evidence="5 9" id="KW-0547">Nucleotide-binding</keyword>
<dbReference type="Ensembl" id="ENSTNIT00000009141.1">
    <property type="protein sequence ID" value="ENSTNIP00000008970.1"/>
    <property type="gene ID" value="ENSTNIG00000006221.1"/>
</dbReference>
<reference evidence="13" key="1">
    <citation type="journal article" date="2004" name="Nature">
        <title>Genome duplication in the teleost fish Tetraodon nigroviridis reveals the early vertebrate proto-karyotype.</title>
        <authorList>
            <person name="Jaillon O."/>
            <person name="Aury J.-M."/>
            <person name="Brunet F."/>
            <person name="Petit J.-L."/>
            <person name="Stange-Thomann N."/>
            <person name="Mauceli E."/>
            <person name="Bouneau L."/>
            <person name="Fischer C."/>
            <person name="Ozouf-Costaz C."/>
            <person name="Bernot A."/>
            <person name="Nicaud S."/>
            <person name="Jaffe D."/>
            <person name="Fisher S."/>
            <person name="Lutfalla G."/>
            <person name="Dossat C."/>
            <person name="Segurens B."/>
            <person name="Dasilva C."/>
            <person name="Salanoubat M."/>
            <person name="Levy M."/>
            <person name="Boudet N."/>
            <person name="Castellano S."/>
            <person name="Anthouard V."/>
            <person name="Jubin C."/>
            <person name="Castelli V."/>
            <person name="Katinka M."/>
            <person name="Vacherie B."/>
            <person name="Biemont C."/>
            <person name="Skalli Z."/>
            <person name="Cattolico L."/>
            <person name="Poulain J."/>
            <person name="De Berardinis V."/>
            <person name="Cruaud C."/>
            <person name="Duprat S."/>
            <person name="Brottier P."/>
            <person name="Coutanceau J.-P."/>
            <person name="Gouzy J."/>
            <person name="Parra G."/>
            <person name="Lardier G."/>
            <person name="Chapple C."/>
            <person name="McKernan K.J."/>
            <person name="McEwan P."/>
            <person name="Bosak S."/>
            <person name="Kellis M."/>
            <person name="Volff J.-N."/>
            <person name="Guigo R."/>
            <person name="Zody M.C."/>
            <person name="Mesirov J."/>
            <person name="Lindblad-Toh K."/>
            <person name="Birren B."/>
            <person name="Nusbaum C."/>
            <person name="Kahn D."/>
            <person name="Robinson-Rechavi M."/>
            <person name="Laudet V."/>
            <person name="Schachter V."/>
            <person name="Quetier F."/>
            <person name="Saurin W."/>
            <person name="Scarpelli C."/>
            <person name="Wincker P."/>
            <person name="Lander E.S."/>
            <person name="Weissenbach J."/>
            <person name="Roest Crollius H."/>
        </authorList>
    </citation>
    <scope>NUCLEOTIDE SEQUENCE [LARGE SCALE GENOMIC DNA]</scope>
</reference>
<dbReference type="GO" id="GO:0005524">
    <property type="term" value="F:ATP binding"/>
    <property type="evidence" value="ECO:0007669"/>
    <property type="project" value="UniProtKB-KW"/>
</dbReference>
<feature type="compositionally biased region" description="Basic and acidic residues" evidence="10">
    <location>
        <begin position="5125"/>
        <end position="5143"/>
    </location>
</feature>
<feature type="compositionally biased region" description="Basic and acidic residues" evidence="10">
    <location>
        <begin position="4973"/>
        <end position="4984"/>
    </location>
</feature>
<dbReference type="Pfam" id="PF07728">
    <property type="entry name" value="AAA_5"/>
    <property type="match status" value="5"/>
</dbReference>
<feature type="compositionally biased region" description="Basic and acidic residues" evidence="10">
    <location>
        <begin position="4734"/>
        <end position="4757"/>
    </location>
</feature>
<dbReference type="SUPFAM" id="SSF53300">
    <property type="entry name" value="vWA-like"/>
    <property type="match status" value="1"/>
</dbReference>
<dbReference type="InParanoid" id="H3CL41"/>
<dbReference type="GO" id="GO:0005654">
    <property type="term" value="C:nucleoplasm"/>
    <property type="evidence" value="ECO:0007669"/>
    <property type="project" value="UniProtKB-SubCell"/>
</dbReference>
<feature type="compositionally biased region" description="Acidic residues" evidence="10">
    <location>
        <begin position="4848"/>
        <end position="4869"/>
    </location>
</feature>
<evidence type="ECO:0000256" key="2">
    <source>
        <dbReference type="ARBA" id="ARBA00004642"/>
    </source>
</evidence>
<sequence>MENLDLSLSSLGNISKHVEKSHNELAQYLSKQVWSQQDRQSLLDCLAQLLLEKDHTLLIARHLRPFILDLLERNAERVRAGGRINHDLHERLCVALSKLLNISPDAKMFAARYFSQSPPVFQRLFFTTEESSAVQYGPRRMKLRDLMAATLRFLQNDCAAYRVLWDWSPCVSQLLTSDIMVRGYTAHCLALVSHMTDNQKSIFLRKVLTSDEILHMKMTALEETQQLEVEKALVLTNQGRVMSQEKTEKFTRGQVTSADLSQSVVAVCSVLLPRVVPTQAEQQINPKDLVLVDSTCHSLKRLALALASQKPVLLEGPIGCGKTSLVEFLAGATGHAQAREILKVQLGDQTDSKKAEVDKLRPGTTCGPMNYLIQPGVDRIFFYLGWVEKSEANKAKINVQSSMVNALVEFKQIPLSSRSSTMAVFPDCRMYYSSGAWNRPQNSHAALLDKYWIKLQMRTMTREELKKVLINKYSQLTMVLDRLLDIYCQLTGQQHSDVDTTDLQTHDGNQVNKTEDRSMSMEGRSLSLRDLLKWCDRISVNFDGTSSATAQHVFLEALDCFTAMLARPESRLQMAEAIGSKLNISKEQAQHFCQMYQPGITKSESEVSVGRITLRRKQNESVHLSVDSQTFAATRPSAVLLEQLAVCVSRGEPVLLVGETGTGKTSTVQYLAKLTGHRLRVVNMNQQSDTADLLGGYKPVDQKQILLPLLEAFEELFSQTYSRKQNLTFLGHVQTCFRGKRWHDLLKLMDHVCKSALTKELQEKTNGIVLNQERWEMLLVKLRQTQQQIRACETAMVFAFVEGTLVQAVKKGNWILLDEINLAAAETLECLSGLLEGSAGSLVLLDRGDTEPLVRHPDFRLFACMNPATDVGKKNLPLGLRNRFTELYVDELEKEGDLRILVSDYLKGLTLQRSVISGIISFYLAVRKQADAHLVDGTGHRPHYSLRTLCRALQYVGSNPCKSVQRSLYEGFCMSFLTQLDRSSHPVVQKLVCQHILLGNTKCLKQPIPAPSSHACVEVQGYWVARGEMEPVLDPSYVLTASVKLNLRDLARVVSAGSHPVLIQGETSVGKTSLIQWLASATGNHCVRINNHEHTDIQEYIGCYSSDNRGKLIFKEGSILINAMRKGYWIILDELNLAPTDVLEALNRLLDDNRELFVAETQEVIKAHPGFMLFATQNPPGLYGGRKVLSRAFRNRFVELHFDELPSKELETIIHQRCSLLLSFCTKLVQRYMTGQLQAFRRGSSVFAGKHGFITLRDLFRWADRYRLEDQEKASQDWLQHFDNSKRKINTEELFSQQHVVSQFSKFFSYLFNVVRMAGTSIDSIAGVPEEFRHVVWTYGMRRLAVLAGRALRFGESVLLVGDTGCGKTTICQMFAALAGHKCYSVNCHLHLETSDFLGGLRPIRHTGQTDDEDGRLFHWHDGPLVLAMKEGGVFLMDEISLADDSVLERLNSVLETQKSLVLVEKGSGDKEDVELISAASTFRLMATMNPGGDFGKKELSPALRNRFTEIWCPQANSRWDLVQIIQHNLRSGLILDGNETRRGDIAELILDFIEWLTHQDFGRHCILSVRDILSWVNFLNTVCERDEDGFMTMGVLEDDEESEWDLKLDTVTAFIHAACLVYIDGIGSGPTVSCADGAFRARRLCLEFLQQRLSKMTRLDQETLEALRVYDCSLLREPQWGEDFFGIDPFYIALGPQAESQNLSDYAIAAGTTAMNAQRLLRALKLQRPVLLEGSPGVGKTSLVAALAKASGNPLVRINLSEQTDITDLFGTDLPVEGGKGGEFAWRDGPLLAALKAGHWVVLDELNLASQSVLEGLNACFDHRAEVYIPELGMSFQVQHEKTKIFACQNPFTQGGGRKGLPKSFLNRFTQVFVDQLTGTDIEFIGDSMFPRIDKEIISKMVAFNNTLVQEVCVERRWGQKGSPWEFNLRDMFRWCELMQADQSPGFYNPGQHVALVYSDRMRTETDKAQVLSVFRKVFGEDFEPYNGSRQFHITPLNLQVGFSVLPRSGGAPVALDPPLSITHQALHPLESLMKCVERGWMTILVGPTASGKTSLVRLLALLTGHRLRVMAMNSSMDTTELLGGFEQVDIMRPWQQVLESVDYIVAMVIRRGLMSLEIGIQDTEFLLQTWGLFCHWLKEEGLQRSGGSVSAEALNKLEVIILLLQKLNTKLKSCICPLDMSKLQMDFTSDGGRGDSGSKAKYHGTAVDAYKWFQEEKKSQLILKLCNASVLDRLNALLEPGGSLTINERGVIDGKTPQIVPHPNFRLFLTMDEAHGELSRAMRNRGVEVYIPGEREDVSWDAIDLKTLLHTAGVVGDCVCDLLIEIHKSIKSTIWDSPASSVVSLLNAATLLSCQLQRGVDLPSALQHACGDTYSMCQRSTAKQKQAQQIIEQHLAVLDADDWGNGLLCAGVWPDGFPSALLSTEDSCFSSVLRDGQVLSFCLNTLSLQGKRNRPLSLGDLKKVLQSGGLQEGQVFPGGMVDLEEGDALQLIPTAVRLLTERASHGDWNLRSSWLLHLGKSYQHIPDSILVQMEAGNRALNAVFGSKLAAKGKSLAELLQPHSVDEYRILVDMRWNKQYLDILASKCNFEDEERYMDFLEALNTVANRIVLMTDREERSVICTYSTNLSSQNSALGIATAFSKGFVDVGHLPHPVLIHLRSFFDLWESFTLQALQNGQPFISDHITFEILQLLQWLDHFWDACNTLPADSQNISTLSLHWQWVQKHLITRLPQLLLGDSEPLLEEHQELQAVSAAIQTLLSTPVCVAAALKGIQKTLGKALPFKLMAVADCASRLKRLSKALDLNDLGLDNPAGSVRQKLARLYVVGLELDIKESLLEACGLVLLANSHLNPHPSGVLDRLMSSVEQQQREMTFRGLLDVCSHSEYEEPEGRLELSTQELQQLSHRVQLWPLMEKLAVLNQLRLSNDLLHLAFAPGDQKTEESLRRELSRHLRYCLQSTPINLSHLQPLWFLLSSEKEFVPPQPADELQFVWCELLSQALAAIWSSSVTADPNLWLKWDPQRLKDQPVSKKNLGIDIRGPAVLSKAVWSHCVLGVLSSSDSVAPWAPSGEALLSHSYITLGKCKDRIQQLQDLSAVLWDNMGMPTLAEFRGTDFRLQGTVLRRQLQSMADLLPPSLQEGYMESCESLVEDPDPLIAAQEIQTVLREFLPPNILPEGLIEICMTCLEQYVRNKVQSSDQLACSGVFWVNLGLLQIKVWTPQAIFDPAVKRSYKLIYAQQELSLLQEEWRSRSLSSQMMTGAELTESSITDGFQHPRIRYLWIRMQQLKEQIAELSRKQACRPNESHYGQLFQELQHYLCSIGQKSSVDHLLSRLLNALQGSSTAKSRSMVQGLLKEVAVWQKSQQHFCQKLVDDFPLYPDVVGPIQTGILQLRHGMSLVASQLATSLTPLPGLLKLVSCLLAFPTLSHSFPSHLARADFLFSSACTDILHCLVKLLPQPDCGRVVPQTSLLRLNALLYVQCHALCTGEFNQETFSLFSHICQALVKEWDEQEQRKREQEQIDASLYRSRSRHHGSCLTEEEQEERAFRHCFPLFNQDFADLAPQPCLECPSGSSLEGEEKNLEEGSSQSGVLSPEAINTLVEVHQHLCLGYARSLWYQSTAPTTNGKEHIAALLSSCQIASPLMSRFYHLIDAELDQMLTGSELLLSTLLQNTVQGPGTPGNLAISSEGPYDFYHQPNMKEARLCFSVLEQLNVAVNQRLQDWPEHLLVHQLTVIIERIMAFSLASPLAKFLNGLEILLSKAQDWENNASRSVSLGKELEQVTQFIVQWRKLELNCWSSSLDNVMRQHAKKSTRHWFSIYQLIGRYLEERTSSSKTEEEPLSLSSVSSSLQAFIESSTLGEFHTRLALLLSFHCHLLMVPNQPGQEPLSSLLWNLHKYYSQFSDCIQTTICQLRQPIEKELKDFVKISRWNDVSFWSIKQSVEKAHRTIFKFLKKFEEALSGPCLPALIEPESRSNNFDLDSLDQNSAENPIQQFFRTLKGSLPGQDVVNNSNLDEGFEVSSLQGRLPSLTKKMKKLCVQLHKINQAPELTEDLDYFTGEIISNLHDLQSLTVDASAEKEKQRADMKHILQQKQRALSELFKMLTEIGLSYRKGLIWNRTFNPEKSLCVQPDLDRLNFIDSLKNTVSCSDRVFPEMLKAWDGCQKYFYRSWSRRIALQSALQHASKELGLGTVERCRGFSSHLFKLLLKQRRSLAKLIHQWVHLRRQTNTIQSLKAQLQRNTEDPGCSLPPQQLLQNWLSRGRTLAVQCTTVLQQLTTLLQCCPVDPQQKEETGSSRHHSLSCLSPLTAQRQPPGCLIRKGDAAWHKLNQHVNAVLKDSESVKTELGSVAQQTLEEELLTWNHFATCCTSFDQLAAVGAQMPSIEQLFTPPVGASNMNNQPAITQGLQYVRGQVEAGISAFTKWKAQVLALRQPHTDSSEERPAFCSELSAQLDVIINTVLCAVQALMKKVEQKQVNTLQGDTVKNEAYYHKKLHQHKCKLLRQNLAAEVEALCVGDVVGGLQRLLIHLRSLCDSGQPLQLQVVVMACRMLVHLEALLGIYSDLVRYYVAVSIGAHRSTGKLLSVLASVFTQLAQKGFCLPQEMMAGGDGDGSMNFHDYEGGGIGEGEGTKDISDKIENEDQVEDTFQEGEQKEEQKEEKIKSEDNAIEMSEDFDGQTYDMDENEADKDNDTSEDEEEEQELDKKMGDLGEGHTDTLDEKMWGDDEDNDDKEEEFKKEEKSGRGMDQTKSELAAKDDDLETADPSKDKGDETDSQTEEKINEQGDQRDFDENEVDPYHGQQDTRPEPEAMDLPEELNLDQEEAHDDGPDEDRVEENPFDIGEKTSAVDEEDKQNDGEGEEETAEEMEEIQTSHPEEESAQEPQDEEEKNVGDDKNNNPVEENEEEANKDEKGKEAVNGDPRVPVDEEQRPKEGADVEEELPESSEREEHGASGQTSEQNIQSDTAVELAGEVSEKDQAKEEHGNGAADANQSEGHESKLTARLTSQTQVEKKTQNFKRKPGHADNQHSAGDYNEQIKKRLRTVERKEELAPDNRQSDVKQESELYQHVMQEETAYDTQTYGNVVNKNQHEAAGSQKDQDDGKTNEETAMEMENQEEDLEAVEAQELKPEQLDSKNISHKDSSDMEFQCQEENMKEDNWKEGEKSGEPRAEKAERSRESTYHTDPDLLLADTVQCVTEIDLEQARKEMELQLEAWHELSPGSKEEMSAAFSMWHQYQHLTSTLSQQLCEQLRLILEPTLAAKLKGDYRTGKRLNMRKVIPYIASQFRKDKIWLRRTKPSKRDYQICLAIDDSSSMVDNHSKQLAFESLSVIVNALTLLEVGQVSVYSFGEHVQLLHPFHQQFNDESGARILRLCQFQQKKTRIAQFLETSTKMFLAAQQHTPGSVNRASTETAQLLLIVSDGRGMFVEGKDRVTAAVRAALTTNVFIIFVVLDSPNSRDSVLDIKVPIFKSPGEMPEIRSYMDEFPFPFYVILRDINALPETLSDALRQWFELVTATD</sequence>
<feature type="compositionally biased region" description="Basic and acidic residues" evidence="10">
    <location>
        <begin position="4909"/>
        <end position="4935"/>
    </location>
</feature>
<dbReference type="CDD" id="cd00009">
    <property type="entry name" value="AAA"/>
    <property type="match status" value="2"/>
</dbReference>
<evidence type="ECO:0000313" key="12">
    <source>
        <dbReference type="Ensembl" id="ENSTNIP00000008970.1"/>
    </source>
</evidence>
<protein>
    <recommendedName>
        <fullName evidence="4 9">Midasin</fullName>
    </recommendedName>
</protein>
<dbReference type="GO" id="GO:0016887">
    <property type="term" value="F:ATP hydrolysis activity"/>
    <property type="evidence" value="ECO:0007669"/>
    <property type="project" value="InterPro"/>
</dbReference>
<dbReference type="CDD" id="cd01460">
    <property type="entry name" value="vWA_midasin"/>
    <property type="match status" value="1"/>
</dbReference>
<dbReference type="FunFam" id="3.40.50.410:FF:000028">
    <property type="entry name" value="Midasin"/>
    <property type="match status" value="1"/>
</dbReference>
<keyword evidence="7 9" id="KW-0143">Chaperone</keyword>
<dbReference type="PANTHER" id="PTHR48103">
    <property type="entry name" value="MIDASIN-RELATED"/>
    <property type="match status" value="1"/>
</dbReference>
<keyword evidence="6 9" id="KW-0067">ATP-binding</keyword>
<reference evidence="12" key="3">
    <citation type="submission" date="2025-09" db="UniProtKB">
        <authorList>
            <consortium name="Ensembl"/>
        </authorList>
    </citation>
    <scope>IDENTIFICATION</scope>
</reference>
<evidence type="ECO:0000256" key="10">
    <source>
        <dbReference type="SAM" id="MobiDB-lite"/>
    </source>
</evidence>
<dbReference type="SMART" id="SM00327">
    <property type="entry name" value="VWA"/>
    <property type="match status" value="1"/>
</dbReference>
<feature type="domain" description="VWFA" evidence="11">
    <location>
        <begin position="5304"/>
        <end position="5507"/>
    </location>
</feature>
<dbReference type="GO" id="GO:0000055">
    <property type="term" value="P:ribosomal large subunit export from nucleus"/>
    <property type="evidence" value="ECO:0007669"/>
    <property type="project" value="TreeGrafter"/>
</dbReference>
<dbReference type="InterPro" id="IPR003593">
    <property type="entry name" value="AAA+_ATPase"/>
</dbReference>
<feature type="compositionally biased region" description="Acidic residues" evidence="10">
    <location>
        <begin position="4667"/>
        <end position="4702"/>
    </location>
</feature>
<evidence type="ECO:0000259" key="11">
    <source>
        <dbReference type="PROSITE" id="PS50234"/>
    </source>
</evidence>
<evidence type="ECO:0000256" key="9">
    <source>
        <dbReference type="PIRNR" id="PIRNR010340"/>
    </source>
</evidence>
<feature type="compositionally biased region" description="Polar residues" evidence="10">
    <location>
        <begin position="4953"/>
        <end position="4965"/>
    </location>
</feature>
<name>H3CL41_TETNG</name>
<dbReference type="GO" id="GO:0030687">
    <property type="term" value="C:preribosome, large subunit precursor"/>
    <property type="evidence" value="ECO:0007669"/>
    <property type="project" value="TreeGrafter"/>
</dbReference>
<dbReference type="STRING" id="99883.ENSTNIP00000008970"/>
<organism evidence="12 13">
    <name type="scientific">Tetraodon nigroviridis</name>
    <name type="common">Spotted green pufferfish</name>
    <name type="synonym">Chelonodon nigroviridis</name>
    <dbReference type="NCBI Taxonomy" id="99883"/>
    <lineage>
        <taxon>Eukaryota</taxon>
        <taxon>Metazoa</taxon>
        <taxon>Chordata</taxon>
        <taxon>Craniata</taxon>
        <taxon>Vertebrata</taxon>
        <taxon>Euteleostomi</taxon>
        <taxon>Actinopterygii</taxon>
        <taxon>Neopterygii</taxon>
        <taxon>Teleostei</taxon>
        <taxon>Neoteleostei</taxon>
        <taxon>Acanthomorphata</taxon>
        <taxon>Eupercaria</taxon>
        <taxon>Tetraodontiformes</taxon>
        <taxon>Tetradontoidea</taxon>
        <taxon>Tetraodontidae</taxon>
        <taxon>Tetraodon</taxon>
    </lineage>
</organism>
<dbReference type="InterPro" id="IPR027417">
    <property type="entry name" value="P-loop_NTPase"/>
</dbReference>
<comment type="similarity">
    <text evidence="3 9">Belongs to the midasin family.</text>
</comment>
<evidence type="ECO:0000256" key="8">
    <source>
        <dbReference type="ARBA" id="ARBA00023242"/>
    </source>
</evidence>
<dbReference type="PROSITE" id="PS50234">
    <property type="entry name" value="VWFA"/>
    <property type="match status" value="1"/>
</dbReference>
<feature type="compositionally biased region" description="Basic and acidic residues" evidence="10">
    <location>
        <begin position="4629"/>
        <end position="4640"/>
    </location>
</feature>
<dbReference type="FunFam" id="3.40.50.300:FF:000142">
    <property type="entry name" value="Midasin"/>
    <property type="match status" value="1"/>
</dbReference>
<feature type="region of interest" description="Disordered" evidence="10">
    <location>
        <begin position="499"/>
        <end position="519"/>
    </location>
</feature>
<dbReference type="GeneTree" id="ENSGT00550000074802"/>
<feature type="compositionally biased region" description="Acidic residues" evidence="10">
    <location>
        <begin position="4809"/>
        <end position="4838"/>
    </location>
</feature>
<evidence type="ECO:0000313" key="13">
    <source>
        <dbReference type="Proteomes" id="UP000007303"/>
    </source>
</evidence>
<dbReference type="PIRSF" id="PIRSF010340">
    <property type="entry name" value="Midasin"/>
    <property type="match status" value="1"/>
</dbReference>
<dbReference type="InterPro" id="IPR002035">
    <property type="entry name" value="VWF_A"/>
</dbReference>
<dbReference type="OMA" id="ILEQWHR"/>
<feature type="compositionally biased region" description="Basic and acidic residues" evidence="10">
    <location>
        <begin position="5035"/>
        <end position="5062"/>
    </location>
</feature>
<dbReference type="Gene3D" id="3.40.50.410">
    <property type="entry name" value="von Willebrand factor, type A domain"/>
    <property type="match status" value="1"/>
</dbReference>
<evidence type="ECO:0000256" key="1">
    <source>
        <dbReference type="ARBA" id="ARBA00004604"/>
    </source>
</evidence>
<keyword evidence="8 9" id="KW-0539">Nucleus</keyword>
<dbReference type="Pfam" id="PF17867">
    <property type="entry name" value="AAA_lid_7"/>
    <property type="match status" value="3"/>
</dbReference>
<feature type="compositionally biased region" description="Acidic residues" evidence="10">
    <location>
        <begin position="4878"/>
        <end position="4888"/>
    </location>
</feature>